<evidence type="ECO:0000313" key="8">
    <source>
        <dbReference type="EMBL" id="QRG06391.1"/>
    </source>
</evidence>
<evidence type="ECO:0000256" key="3">
    <source>
        <dbReference type="ARBA" id="ARBA00022723"/>
    </source>
</evidence>
<dbReference type="KEGG" id="xdi:EZH22_26145"/>
<dbReference type="GO" id="GO:0046872">
    <property type="term" value="F:metal ion binding"/>
    <property type="evidence" value="ECO:0007669"/>
    <property type="project" value="UniProtKB-KW"/>
</dbReference>
<keyword evidence="1" id="KW-0004">4Fe-4S</keyword>
<keyword evidence="3" id="KW-0479">Metal-binding</keyword>
<name>A0A974PNC2_9HYPH</name>
<evidence type="ECO:0000256" key="2">
    <source>
        <dbReference type="ARBA" id="ARBA00022617"/>
    </source>
</evidence>
<keyword evidence="2" id="KW-0349">Heme</keyword>
<dbReference type="SUPFAM" id="SSF56014">
    <property type="entry name" value="Nitrite and sulphite reductase 4Fe-4S domain-like"/>
    <property type="match status" value="2"/>
</dbReference>
<feature type="domain" description="Nitrite/Sulfite reductase ferredoxin-like" evidence="7">
    <location>
        <begin position="18"/>
        <end position="80"/>
    </location>
</feature>
<accession>A0A974PNC2</accession>
<protein>
    <submittedName>
        <fullName evidence="8">Precorrin-3B synthase</fullName>
        <ecNumber evidence="8">1.14.13.83</ecNumber>
    </submittedName>
</protein>
<dbReference type="InterPro" id="IPR045854">
    <property type="entry name" value="NO2/SO3_Rdtase_4Fe4S_sf"/>
</dbReference>
<dbReference type="GO" id="GO:0051539">
    <property type="term" value="F:4 iron, 4 sulfur cluster binding"/>
    <property type="evidence" value="ECO:0007669"/>
    <property type="project" value="UniProtKB-KW"/>
</dbReference>
<evidence type="ECO:0000313" key="9">
    <source>
        <dbReference type="Proteomes" id="UP000596427"/>
    </source>
</evidence>
<evidence type="ECO:0000259" key="7">
    <source>
        <dbReference type="Pfam" id="PF03460"/>
    </source>
</evidence>
<keyword evidence="4 8" id="KW-0560">Oxidoreductase</keyword>
<dbReference type="AlphaFoldDB" id="A0A974PNC2"/>
<evidence type="ECO:0000256" key="5">
    <source>
        <dbReference type="ARBA" id="ARBA00023004"/>
    </source>
</evidence>
<keyword evidence="6" id="KW-0411">Iron-sulfur</keyword>
<dbReference type="GO" id="GO:0043818">
    <property type="term" value="F:precorrin-3B synthase activity"/>
    <property type="evidence" value="ECO:0007669"/>
    <property type="project" value="UniProtKB-EC"/>
</dbReference>
<dbReference type="Gene3D" id="3.30.413.10">
    <property type="entry name" value="Sulfite Reductase Hemoprotein, domain 1"/>
    <property type="match status" value="2"/>
</dbReference>
<organism evidence="8 9">
    <name type="scientific">Xanthobacter dioxanivorans</name>
    <dbReference type="NCBI Taxonomy" id="2528964"/>
    <lineage>
        <taxon>Bacteria</taxon>
        <taxon>Pseudomonadati</taxon>
        <taxon>Pseudomonadota</taxon>
        <taxon>Alphaproteobacteria</taxon>
        <taxon>Hyphomicrobiales</taxon>
        <taxon>Xanthobacteraceae</taxon>
        <taxon>Xanthobacter</taxon>
    </lineage>
</organism>
<evidence type="ECO:0000256" key="1">
    <source>
        <dbReference type="ARBA" id="ARBA00022485"/>
    </source>
</evidence>
<reference evidence="8 9" key="1">
    <citation type="submission" date="2020-10" db="EMBL/GenBank/DDBJ databases">
        <title>Degradation of 1,4-Dioxane by Xanthobacter sp. YN2, via a Novel Group-2 Soluble Di-Iron Monooxygenase.</title>
        <authorList>
            <person name="Ma F."/>
            <person name="Wang Y."/>
            <person name="Yang J."/>
            <person name="Guo H."/>
            <person name="Su D."/>
            <person name="Yu L."/>
        </authorList>
    </citation>
    <scope>NUCLEOTIDE SEQUENCE [LARGE SCALE GENOMIC DNA]</scope>
    <source>
        <strain evidence="8 9">YN2</strain>
    </source>
</reference>
<dbReference type="PANTHER" id="PTHR32439">
    <property type="entry name" value="FERREDOXIN--NITRITE REDUCTASE, CHLOROPLASTIC"/>
    <property type="match status" value="1"/>
</dbReference>
<gene>
    <name evidence="8" type="primary">cobG</name>
    <name evidence="8" type="ORF">EZH22_26145</name>
</gene>
<dbReference type="InterPro" id="IPR005117">
    <property type="entry name" value="NiRdtase/SiRdtase_haem-b_fer"/>
</dbReference>
<evidence type="ECO:0000256" key="6">
    <source>
        <dbReference type="ARBA" id="ARBA00023014"/>
    </source>
</evidence>
<dbReference type="Proteomes" id="UP000596427">
    <property type="component" value="Chromosome"/>
</dbReference>
<dbReference type="SUPFAM" id="SSF55124">
    <property type="entry name" value="Nitrite/Sulfite reductase N-terminal domain-like"/>
    <property type="match status" value="2"/>
</dbReference>
<dbReference type="PANTHER" id="PTHR32439:SF9">
    <property type="entry name" value="BLR3264 PROTEIN"/>
    <property type="match status" value="1"/>
</dbReference>
<dbReference type="InterPro" id="IPR051329">
    <property type="entry name" value="NIR_SIR_4Fe-4S"/>
</dbReference>
<sequence>MTPVPPTRRGACPAFLSPMETGDGLILRLVPADGTLATAQVRGLAAAAIAFGSGLMEVTARGSLQVRGLRRETVAPLQEATWALGITPRLGLAIDVSPLSGLDPREIADGRPLADAIRAGAAALADRLGPKVSVVIDGGGAIRLDGRKADVRLVAMRPGSDVLWSVAIGGGAAVLLPEAEAAARTVAALAGLAALGRAARATDLPGGAASPRLAATARSPIGLLPLADGSLACGIGLPFGAADAATFTALADAVDAAGARDLRPAPERGLIATGLDAAGARAFAEAAERLGCLVRADDPRAFIAACPGAPACASAHFPSRQLAPAVAQALGPLLDGSVTVHLSACSKGCAHPAPATLAFVGMDARVALVHEGAASQAAGPLRPADTLAADLAALAEGAIRVRRPGETGREALRRMAVADLWASKGHLKAMIET</sequence>
<dbReference type="Gene3D" id="3.90.480.20">
    <property type="match status" value="1"/>
</dbReference>
<keyword evidence="5" id="KW-0408">Iron</keyword>
<dbReference type="InterPro" id="IPR036136">
    <property type="entry name" value="Nit/Sulf_reduc_fer-like_dom_sf"/>
</dbReference>
<keyword evidence="9" id="KW-1185">Reference proteome</keyword>
<dbReference type="Pfam" id="PF03460">
    <property type="entry name" value="NIR_SIR_ferr"/>
    <property type="match status" value="1"/>
</dbReference>
<proteinExistence type="predicted"/>
<dbReference type="EC" id="1.14.13.83" evidence="8"/>
<dbReference type="InterPro" id="IPR012798">
    <property type="entry name" value="Cbl_synth_CobG-like"/>
</dbReference>
<dbReference type="EMBL" id="CP063362">
    <property type="protein sequence ID" value="QRG06391.1"/>
    <property type="molecule type" value="Genomic_DNA"/>
</dbReference>
<evidence type="ECO:0000256" key="4">
    <source>
        <dbReference type="ARBA" id="ARBA00023002"/>
    </source>
</evidence>
<dbReference type="NCBIfam" id="TIGR02435">
    <property type="entry name" value="CobG"/>
    <property type="match status" value="1"/>
</dbReference>
<dbReference type="RefSeq" id="WP_203193301.1">
    <property type="nucleotide sequence ID" value="NZ_CP063362.1"/>
</dbReference>